<feature type="binding site" description="covalent" evidence="7">
    <location>
        <position position="248"/>
    </location>
    <ligand>
        <name>heme c</name>
        <dbReference type="ChEBI" id="CHEBI:61717"/>
        <label>2</label>
    </ligand>
</feature>
<keyword evidence="5" id="KW-0560">Oxidoreductase</keyword>
<dbReference type="GO" id="GO:0004130">
    <property type="term" value="F:cytochrome-c peroxidase activity"/>
    <property type="evidence" value="ECO:0007669"/>
    <property type="project" value="TreeGrafter"/>
</dbReference>
<feature type="binding site" description="axial binding residue" evidence="8">
    <location>
        <position position="104"/>
    </location>
    <ligand>
        <name>heme c</name>
        <dbReference type="ChEBI" id="CHEBI:61717"/>
        <label>1</label>
    </ligand>
    <ligandPart>
        <name>Fe</name>
        <dbReference type="ChEBI" id="CHEBI:18248"/>
    </ligandPart>
</feature>
<dbReference type="InterPro" id="IPR051395">
    <property type="entry name" value="Cytochrome_c_Peroxidase/MauG"/>
</dbReference>
<dbReference type="EMBL" id="PYGD01000013">
    <property type="protein sequence ID" value="PSK89057.1"/>
    <property type="molecule type" value="Genomic_DNA"/>
</dbReference>
<dbReference type="PROSITE" id="PS51257">
    <property type="entry name" value="PROKAR_LIPOPROTEIN"/>
    <property type="match status" value="1"/>
</dbReference>
<keyword evidence="11" id="KW-1185">Reference proteome</keyword>
<dbReference type="Proteomes" id="UP000240572">
    <property type="component" value="Unassembled WGS sequence"/>
</dbReference>
<keyword evidence="6 8" id="KW-0408">Iron</keyword>
<dbReference type="SUPFAM" id="SSF46626">
    <property type="entry name" value="Cytochrome c"/>
    <property type="match status" value="2"/>
</dbReference>
<feature type="binding site" description="covalent" evidence="7">
    <location>
        <position position="245"/>
    </location>
    <ligand>
        <name>heme c</name>
        <dbReference type="ChEBI" id="CHEBI:61717"/>
        <label>2</label>
    </ligand>
</feature>
<dbReference type="AlphaFoldDB" id="A0A2P8CVS3"/>
<feature type="binding site" description="covalent" evidence="7">
    <location>
        <position position="103"/>
    </location>
    <ligand>
        <name>heme c</name>
        <dbReference type="ChEBI" id="CHEBI:61717"/>
        <label>1</label>
    </ligand>
</feature>
<feature type="binding site" description="covalent" evidence="7">
    <location>
        <position position="100"/>
    </location>
    <ligand>
        <name>heme c</name>
        <dbReference type="ChEBI" id="CHEBI:61717"/>
        <label>1</label>
    </ligand>
</feature>
<evidence type="ECO:0000256" key="6">
    <source>
        <dbReference type="ARBA" id="ARBA00023004"/>
    </source>
</evidence>
<evidence type="ECO:0000259" key="9">
    <source>
        <dbReference type="PROSITE" id="PS51007"/>
    </source>
</evidence>
<name>A0A2P8CVS3_9BACT</name>
<proteinExistence type="predicted"/>
<reference evidence="10 11" key="1">
    <citation type="submission" date="2018-03" db="EMBL/GenBank/DDBJ databases">
        <title>Genomic Encyclopedia of Type Strains, Phase III (KMG-III): the genomes of soil and plant-associated and newly described type strains.</title>
        <authorList>
            <person name="Whitman W."/>
        </authorList>
    </citation>
    <scope>NUCLEOTIDE SEQUENCE [LARGE SCALE GENOMIC DNA]</scope>
    <source>
        <strain evidence="10 11">CGMCC 1.12700</strain>
    </source>
</reference>
<accession>A0A2P8CVS3</accession>
<gene>
    <name evidence="10" type="ORF">B0I18_11369</name>
</gene>
<evidence type="ECO:0000256" key="7">
    <source>
        <dbReference type="PIRSR" id="PIRSR000294-1"/>
    </source>
</evidence>
<keyword evidence="4" id="KW-0732">Signal</keyword>
<dbReference type="GO" id="GO:0046872">
    <property type="term" value="F:metal ion binding"/>
    <property type="evidence" value="ECO:0007669"/>
    <property type="project" value="UniProtKB-KW"/>
</dbReference>
<dbReference type="InterPro" id="IPR004852">
    <property type="entry name" value="Di-haem_cyt_c_peroxidsae"/>
</dbReference>
<dbReference type="GO" id="GO:0042597">
    <property type="term" value="C:periplasmic space"/>
    <property type="evidence" value="ECO:0007669"/>
    <property type="project" value="UniProtKB-SubCell"/>
</dbReference>
<comment type="subcellular location">
    <subcellularLocation>
        <location evidence="1">Cell envelope</location>
    </subcellularLocation>
</comment>
<evidence type="ECO:0000256" key="4">
    <source>
        <dbReference type="ARBA" id="ARBA00022729"/>
    </source>
</evidence>
<dbReference type="PROSITE" id="PS51007">
    <property type="entry name" value="CYTC"/>
    <property type="match status" value="1"/>
</dbReference>
<dbReference type="Gene3D" id="1.10.760.10">
    <property type="entry name" value="Cytochrome c-like domain"/>
    <property type="match status" value="2"/>
</dbReference>
<evidence type="ECO:0000256" key="5">
    <source>
        <dbReference type="ARBA" id="ARBA00023002"/>
    </source>
</evidence>
<dbReference type="PANTHER" id="PTHR30600">
    <property type="entry name" value="CYTOCHROME C PEROXIDASE-RELATED"/>
    <property type="match status" value="1"/>
</dbReference>
<dbReference type="GO" id="GO:0009055">
    <property type="term" value="F:electron transfer activity"/>
    <property type="evidence" value="ECO:0007669"/>
    <property type="project" value="InterPro"/>
</dbReference>
<comment type="PTM">
    <text evidence="7">Binds 2 heme groups per subunit.</text>
</comment>
<comment type="caution">
    <text evidence="10">The sequence shown here is derived from an EMBL/GenBank/DDBJ whole genome shotgun (WGS) entry which is preliminary data.</text>
</comment>
<keyword evidence="10" id="KW-0575">Peroxidase</keyword>
<dbReference type="PANTHER" id="PTHR30600:SF10">
    <property type="entry name" value="BLL6722 PROTEIN"/>
    <property type="match status" value="1"/>
</dbReference>
<dbReference type="RefSeq" id="WP_245882147.1">
    <property type="nucleotide sequence ID" value="NZ_PYGD01000013.1"/>
</dbReference>
<keyword evidence="2 7" id="KW-0349">Heme</keyword>
<evidence type="ECO:0000313" key="11">
    <source>
        <dbReference type="Proteomes" id="UP000240572"/>
    </source>
</evidence>
<evidence type="ECO:0000256" key="2">
    <source>
        <dbReference type="ARBA" id="ARBA00022617"/>
    </source>
</evidence>
<comment type="cofactor">
    <cofactor evidence="7">
        <name>heme</name>
        <dbReference type="ChEBI" id="CHEBI:30413"/>
    </cofactor>
    <text evidence="7">Binds 2 heme groups.</text>
</comment>
<evidence type="ECO:0000256" key="3">
    <source>
        <dbReference type="ARBA" id="ARBA00022723"/>
    </source>
</evidence>
<dbReference type="Pfam" id="PF03150">
    <property type="entry name" value="CCP_MauG"/>
    <property type="match status" value="1"/>
</dbReference>
<organism evidence="10 11">
    <name type="scientific">Taibaiella chishuiensis</name>
    <dbReference type="NCBI Taxonomy" id="1434707"/>
    <lineage>
        <taxon>Bacteria</taxon>
        <taxon>Pseudomonadati</taxon>
        <taxon>Bacteroidota</taxon>
        <taxon>Chitinophagia</taxon>
        <taxon>Chitinophagales</taxon>
        <taxon>Chitinophagaceae</taxon>
        <taxon>Taibaiella</taxon>
    </lineage>
</organism>
<feature type="domain" description="Cytochrome c" evidence="9">
    <location>
        <begin position="232"/>
        <end position="359"/>
    </location>
</feature>
<dbReference type="InterPro" id="IPR009056">
    <property type="entry name" value="Cyt_c-like_dom"/>
</dbReference>
<keyword evidence="3 8" id="KW-0479">Metal-binding</keyword>
<evidence type="ECO:0000313" key="10">
    <source>
        <dbReference type="EMBL" id="PSK89057.1"/>
    </source>
</evidence>
<dbReference type="GO" id="GO:0020037">
    <property type="term" value="F:heme binding"/>
    <property type="evidence" value="ECO:0007669"/>
    <property type="project" value="InterPro"/>
</dbReference>
<dbReference type="InterPro" id="IPR036909">
    <property type="entry name" value="Cyt_c-like_dom_sf"/>
</dbReference>
<evidence type="ECO:0000256" key="8">
    <source>
        <dbReference type="PIRSR" id="PIRSR000294-2"/>
    </source>
</evidence>
<sequence length="373" mass="41273">MVQQRKKGGIAAMKGRLLQYGIIGAVVASVAVYGCSSKDSPATPAPIEDPSLADINFRVPQGWDAPVYNFSGNPLTVNGFKLGRKLFFETRLSSDNLISCGSCHQPFAAFSQFGHDVSHGVDEKVGVRNSPALFNLNWHTSFFWDGGVIHMELQPAAPITNPDEMNETLQGVLTKLQGDATYRQLFKEAFGDEQVTTERVFKSISQFMGLMVSANSRYDKYKRNEAGGTLSAEELDGLSVFQAKCASCHKEPLFSDFTFRNNGLALKPNKKGLIDSGRGHITPFEATSLYRFKVPSLRNLKFTPPYMHDGRFETIDQVLDHYTSGIQQTPNLDPLLASGSIALSATERNALKAFLNTLNDEEFVKDPRFQEPR</sequence>
<feature type="binding site" description="axial binding residue" evidence="8">
    <location>
        <position position="249"/>
    </location>
    <ligand>
        <name>heme c</name>
        <dbReference type="ChEBI" id="CHEBI:61717"/>
        <label>2</label>
    </ligand>
    <ligandPart>
        <name>Fe</name>
        <dbReference type="ChEBI" id="CHEBI:18248"/>
    </ligandPart>
</feature>
<evidence type="ECO:0000256" key="1">
    <source>
        <dbReference type="ARBA" id="ARBA00004196"/>
    </source>
</evidence>
<protein>
    <submittedName>
        <fullName evidence="10">Cytochrome c peroxidase</fullName>
    </submittedName>
</protein>